<dbReference type="AlphaFoldDB" id="A0A4S4FWS3"/>
<reference evidence="1 2" key="1">
    <citation type="submission" date="2019-04" db="EMBL/GenBank/DDBJ databases">
        <authorList>
            <person name="Jiang L."/>
        </authorList>
    </citation>
    <scope>NUCLEOTIDE SEQUENCE [LARGE SCALE GENOMIC DNA]</scope>
    <source>
        <strain evidence="1 2">YIM 131861</strain>
    </source>
</reference>
<protein>
    <submittedName>
        <fullName evidence="1">DUF2255 family protein</fullName>
    </submittedName>
</protein>
<comment type="caution">
    <text evidence="1">The sequence shown here is derived from an EMBL/GenBank/DDBJ whole genome shotgun (WGS) entry which is preliminary data.</text>
</comment>
<organism evidence="1 2">
    <name type="scientific">Orlajensenia flava</name>
    <dbReference type="NCBI Taxonomy" id="2565934"/>
    <lineage>
        <taxon>Bacteria</taxon>
        <taxon>Bacillati</taxon>
        <taxon>Actinomycetota</taxon>
        <taxon>Actinomycetes</taxon>
        <taxon>Micrococcales</taxon>
        <taxon>Microbacteriaceae</taxon>
        <taxon>Orlajensenia</taxon>
    </lineage>
</organism>
<evidence type="ECO:0000313" key="1">
    <source>
        <dbReference type="EMBL" id="THG35449.1"/>
    </source>
</evidence>
<name>A0A4S4FWS3_9MICO</name>
<keyword evidence="2" id="KW-1185">Reference proteome</keyword>
<proteinExistence type="predicted"/>
<evidence type="ECO:0000313" key="2">
    <source>
        <dbReference type="Proteomes" id="UP000307380"/>
    </source>
</evidence>
<sequence length="127" mass="13517">MMEAMAFDTLTTHLADDDEVTIVTSRTDGSRVPTVIWAVVADGVPYVRSVNAEHGHWYRRASSSGTGAFQIDGTDVGVAFSQVEDDTVIAAVDAAYSAKYARYGDDLAAMLTDDSRACTLAVHAAVL</sequence>
<accession>A0A4S4FWS3</accession>
<dbReference type="Proteomes" id="UP000307380">
    <property type="component" value="Unassembled WGS sequence"/>
</dbReference>
<dbReference type="OrthoDB" id="162563at2"/>
<dbReference type="InterPro" id="IPR016888">
    <property type="entry name" value="UCP028498"/>
</dbReference>
<gene>
    <name evidence="1" type="ORF">E6C70_05225</name>
</gene>
<dbReference type="EMBL" id="SSSN01000003">
    <property type="protein sequence ID" value="THG35449.1"/>
    <property type="molecule type" value="Genomic_DNA"/>
</dbReference>
<dbReference type="Pfam" id="PF10012">
    <property type="entry name" value="DUF2255"/>
    <property type="match status" value="1"/>
</dbReference>